<evidence type="ECO:0000256" key="2">
    <source>
        <dbReference type="ARBA" id="ARBA00022692"/>
    </source>
</evidence>
<dbReference type="InterPro" id="IPR051622">
    <property type="entry name" value="R-tyr_protein_phosphatases"/>
</dbReference>
<evidence type="ECO:0000256" key="4">
    <source>
        <dbReference type="ARBA" id="ARBA00022737"/>
    </source>
</evidence>
<feature type="non-terminal residue" evidence="11">
    <location>
        <position position="1"/>
    </location>
</feature>
<dbReference type="PANTHER" id="PTHR24051">
    <property type="entry name" value="SUSHI DOMAIN-CONTAINING PROTEIN 1"/>
    <property type="match status" value="1"/>
</dbReference>
<keyword evidence="4" id="KW-0677">Repeat</keyword>
<keyword evidence="7" id="KW-1015">Disulfide bond</keyword>
<dbReference type="EMBL" id="JBBHLL010000006">
    <property type="protein sequence ID" value="KAK7833639.1"/>
    <property type="molecule type" value="Genomic_DNA"/>
</dbReference>
<evidence type="ECO:0000256" key="8">
    <source>
        <dbReference type="ARBA" id="ARBA00023180"/>
    </source>
</evidence>
<evidence type="ECO:0000256" key="9">
    <source>
        <dbReference type="SAM" id="Phobius"/>
    </source>
</evidence>
<feature type="domain" description="Receptor-type tyrosine-protein phosphatase U-like Fn3" evidence="10">
    <location>
        <begin position="41"/>
        <end position="97"/>
    </location>
</feature>
<proteinExistence type="predicted"/>
<dbReference type="AlphaFoldDB" id="A0AAW0K4Y2"/>
<dbReference type="Proteomes" id="UP001488838">
    <property type="component" value="Unassembled WGS sequence"/>
</dbReference>
<evidence type="ECO:0000256" key="5">
    <source>
        <dbReference type="ARBA" id="ARBA00022989"/>
    </source>
</evidence>
<reference evidence="11 12" key="1">
    <citation type="journal article" date="2023" name="bioRxiv">
        <title>Conserved and derived expression patterns and positive selection on dental genes reveal complex evolutionary context of ever-growing rodent molars.</title>
        <authorList>
            <person name="Calamari Z.T."/>
            <person name="Song A."/>
            <person name="Cohen E."/>
            <person name="Akter M."/>
            <person name="Roy R.D."/>
            <person name="Hallikas O."/>
            <person name="Christensen M.M."/>
            <person name="Li P."/>
            <person name="Marangoni P."/>
            <person name="Jernvall J."/>
            <person name="Klein O.D."/>
        </authorList>
    </citation>
    <scope>NUCLEOTIDE SEQUENCE [LARGE SCALE GENOMIC DNA]</scope>
    <source>
        <strain evidence="11">V071</strain>
    </source>
</reference>
<evidence type="ECO:0000259" key="10">
    <source>
        <dbReference type="Pfam" id="PF23144"/>
    </source>
</evidence>
<name>A0AAW0K4Y2_MYOGA</name>
<dbReference type="Pfam" id="PF23144">
    <property type="entry name" value="Fn3_PTPRU"/>
    <property type="match status" value="1"/>
</dbReference>
<comment type="caution">
    <text evidence="11">The sequence shown here is derived from an EMBL/GenBank/DDBJ whole genome shotgun (WGS) entry which is preliminary data.</text>
</comment>
<evidence type="ECO:0000256" key="3">
    <source>
        <dbReference type="ARBA" id="ARBA00022729"/>
    </source>
</evidence>
<dbReference type="GO" id="GO:0016020">
    <property type="term" value="C:membrane"/>
    <property type="evidence" value="ECO:0007669"/>
    <property type="project" value="UniProtKB-SubCell"/>
</dbReference>
<sequence>ANFSAFPAPSLSSYQLLVLPLALESTFSCGSEGMTSFFGNTSLAGGYVAAEILASDVPDDVLEIPVGDRLYYGEYYNAPLKPGRDYCILVRITSEWNKVDFCFPRQVRRYSCAIWAEVKDSSLTPQQMVGVGLGSVAFVTILAFLSFSAV</sequence>
<gene>
    <name evidence="11" type="ORF">U0070_020660</name>
</gene>
<dbReference type="PANTHER" id="PTHR24051:SF5">
    <property type="entry name" value="SUSHI DOMAIN-CONTAINING PROTEIN 1"/>
    <property type="match status" value="1"/>
</dbReference>
<keyword evidence="3" id="KW-0732">Signal</keyword>
<keyword evidence="5 9" id="KW-1133">Transmembrane helix</keyword>
<keyword evidence="8" id="KW-0325">Glycoprotein</keyword>
<feature type="transmembrane region" description="Helical" evidence="9">
    <location>
        <begin position="129"/>
        <end position="149"/>
    </location>
</feature>
<evidence type="ECO:0000256" key="6">
    <source>
        <dbReference type="ARBA" id="ARBA00023136"/>
    </source>
</evidence>
<keyword evidence="12" id="KW-1185">Reference proteome</keyword>
<organism evidence="11 12">
    <name type="scientific">Myodes glareolus</name>
    <name type="common">Bank vole</name>
    <name type="synonym">Clethrionomys glareolus</name>
    <dbReference type="NCBI Taxonomy" id="447135"/>
    <lineage>
        <taxon>Eukaryota</taxon>
        <taxon>Metazoa</taxon>
        <taxon>Chordata</taxon>
        <taxon>Craniata</taxon>
        <taxon>Vertebrata</taxon>
        <taxon>Euteleostomi</taxon>
        <taxon>Mammalia</taxon>
        <taxon>Eutheria</taxon>
        <taxon>Euarchontoglires</taxon>
        <taxon>Glires</taxon>
        <taxon>Rodentia</taxon>
        <taxon>Myomorpha</taxon>
        <taxon>Muroidea</taxon>
        <taxon>Cricetidae</taxon>
        <taxon>Arvicolinae</taxon>
        <taxon>Myodes</taxon>
    </lineage>
</organism>
<evidence type="ECO:0000256" key="1">
    <source>
        <dbReference type="ARBA" id="ARBA00004479"/>
    </source>
</evidence>
<evidence type="ECO:0000313" key="11">
    <source>
        <dbReference type="EMBL" id="KAK7833639.1"/>
    </source>
</evidence>
<protein>
    <recommendedName>
        <fullName evidence="10">Receptor-type tyrosine-protein phosphatase U-like Fn3 domain-containing protein</fullName>
    </recommendedName>
</protein>
<evidence type="ECO:0000313" key="12">
    <source>
        <dbReference type="Proteomes" id="UP001488838"/>
    </source>
</evidence>
<keyword evidence="2 9" id="KW-0812">Transmembrane</keyword>
<dbReference type="InterPro" id="IPR057598">
    <property type="entry name" value="Fn3_PTPRU"/>
</dbReference>
<evidence type="ECO:0000256" key="7">
    <source>
        <dbReference type="ARBA" id="ARBA00023157"/>
    </source>
</evidence>
<comment type="subcellular location">
    <subcellularLocation>
        <location evidence="1">Membrane</location>
        <topology evidence="1">Single-pass type I membrane protein</topology>
    </subcellularLocation>
</comment>
<accession>A0AAW0K4Y2</accession>
<keyword evidence="6 9" id="KW-0472">Membrane</keyword>